<dbReference type="Gene3D" id="3.20.20.450">
    <property type="entry name" value="EAL domain"/>
    <property type="match status" value="1"/>
</dbReference>
<feature type="region of interest" description="Disordered" evidence="1">
    <location>
        <begin position="109"/>
        <end position="129"/>
    </location>
</feature>
<protein>
    <submittedName>
        <fullName evidence="3">Lipoprotein</fullName>
    </submittedName>
</protein>
<evidence type="ECO:0000256" key="1">
    <source>
        <dbReference type="SAM" id="MobiDB-lite"/>
    </source>
</evidence>
<evidence type="ECO:0000313" key="4">
    <source>
        <dbReference type="Proteomes" id="UP000254545"/>
    </source>
</evidence>
<dbReference type="EMBL" id="UGKR01000003">
    <property type="protein sequence ID" value="STS86643.1"/>
    <property type="molecule type" value="Genomic_DNA"/>
</dbReference>
<name>A0A7H4M8J3_KLEVA</name>
<feature type="domain" description="EAL" evidence="2">
    <location>
        <begin position="3"/>
        <end position="106"/>
    </location>
</feature>
<dbReference type="InterPro" id="IPR001633">
    <property type="entry name" value="EAL_dom"/>
</dbReference>
<proteinExistence type="predicted"/>
<comment type="caution">
    <text evidence="3">The sequence shown here is derived from an EMBL/GenBank/DDBJ whole genome shotgun (WGS) entry which is preliminary data.</text>
</comment>
<organism evidence="3 4">
    <name type="scientific">Klebsiella variicola</name>
    <dbReference type="NCBI Taxonomy" id="244366"/>
    <lineage>
        <taxon>Bacteria</taxon>
        <taxon>Pseudomonadati</taxon>
        <taxon>Pseudomonadota</taxon>
        <taxon>Gammaproteobacteria</taxon>
        <taxon>Enterobacterales</taxon>
        <taxon>Enterobacteriaceae</taxon>
        <taxon>Klebsiella/Raoultella group</taxon>
        <taxon>Klebsiella</taxon>
        <taxon>Klebsiella pneumoniae complex</taxon>
    </lineage>
</organism>
<evidence type="ECO:0000259" key="2">
    <source>
        <dbReference type="Pfam" id="PF00563"/>
    </source>
</evidence>
<sequence>MSRMYDGKEEVIAAEYMPMVLQFGLAEEYDRLQVTRLLPFLGFWPEENLALQLSVESLIRPRFQRWLRDALMQCEKSQRQRIIFELAEADVCQYIGRLQPVMRLVNAPGRSGGGRSGGTNPGGNQLDQAAGCGVDQTASWAGAQH</sequence>
<dbReference type="Pfam" id="PF00563">
    <property type="entry name" value="EAL"/>
    <property type="match status" value="1"/>
</dbReference>
<evidence type="ECO:0000313" key="3">
    <source>
        <dbReference type="EMBL" id="STS86643.1"/>
    </source>
</evidence>
<feature type="compositionally biased region" description="Gly residues" evidence="1">
    <location>
        <begin position="110"/>
        <end position="121"/>
    </location>
</feature>
<reference evidence="3 4" key="1">
    <citation type="submission" date="2018-06" db="EMBL/GenBank/DDBJ databases">
        <authorList>
            <consortium name="Pathogen Informatics"/>
            <person name="Doyle S."/>
        </authorList>
    </citation>
    <scope>NUCLEOTIDE SEQUENCE [LARGE SCALE GENOMIC DNA]</scope>
    <source>
        <strain evidence="3 4">NCTC9177</strain>
    </source>
</reference>
<keyword evidence="3" id="KW-0449">Lipoprotein</keyword>
<dbReference type="InterPro" id="IPR035919">
    <property type="entry name" value="EAL_sf"/>
</dbReference>
<dbReference type="Proteomes" id="UP000254545">
    <property type="component" value="Unassembled WGS sequence"/>
</dbReference>
<dbReference type="SUPFAM" id="SSF141868">
    <property type="entry name" value="EAL domain-like"/>
    <property type="match status" value="1"/>
</dbReference>
<accession>A0A7H4M8J3</accession>
<gene>
    <name evidence="3" type="primary">csrD_1</name>
    <name evidence="3" type="ORF">NCTC9177_00406</name>
</gene>
<dbReference type="AlphaFoldDB" id="A0A7H4M8J3"/>